<sequence length="66" mass="6996">MASSPTPGTRSAFLNTATQCSGFKLFVQCVELSLLDDCVSINSTICVEAVLLSLASLFVAELYGFD</sequence>
<accession>A0A8J4R734</accession>
<comment type="caution">
    <text evidence="1">The sequence shown here is derived from an EMBL/GenBank/DDBJ whole genome shotgun (WGS) entry which is preliminary data.</text>
</comment>
<dbReference type="Proteomes" id="UP000737018">
    <property type="component" value="Unassembled WGS sequence"/>
</dbReference>
<gene>
    <name evidence="1" type="ORF">CMV_017076</name>
</gene>
<organism evidence="1 2">
    <name type="scientific">Castanea mollissima</name>
    <name type="common">Chinese chestnut</name>
    <dbReference type="NCBI Taxonomy" id="60419"/>
    <lineage>
        <taxon>Eukaryota</taxon>
        <taxon>Viridiplantae</taxon>
        <taxon>Streptophyta</taxon>
        <taxon>Embryophyta</taxon>
        <taxon>Tracheophyta</taxon>
        <taxon>Spermatophyta</taxon>
        <taxon>Magnoliopsida</taxon>
        <taxon>eudicotyledons</taxon>
        <taxon>Gunneridae</taxon>
        <taxon>Pentapetalae</taxon>
        <taxon>rosids</taxon>
        <taxon>fabids</taxon>
        <taxon>Fagales</taxon>
        <taxon>Fagaceae</taxon>
        <taxon>Castanea</taxon>
    </lineage>
</organism>
<protein>
    <submittedName>
        <fullName evidence="1">Uncharacterized protein</fullName>
    </submittedName>
</protein>
<evidence type="ECO:0000313" key="2">
    <source>
        <dbReference type="Proteomes" id="UP000737018"/>
    </source>
</evidence>
<keyword evidence="2" id="KW-1185">Reference proteome</keyword>
<dbReference type="EMBL" id="JRKL02002679">
    <property type="protein sequence ID" value="KAF3957964.1"/>
    <property type="molecule type" value="Genomic_DNA"/>
</dbReference>
<name>A0A8J4R734_9ROSI</name>
<reference evidence="1" key="1">
    <citation type="submission" date="2020-03" db="EMBL/GenBank/DDBJ databases">
        <title>Castanea mollissima Vanexum genome sequencing.</title>
        <authorList>
            <person name="Staton M."/>
        </authorList>
    </citation>
    <scope>NUCLEOTIDE SEQUENCE</scope>
    <source>
        <tissue evidence="1">Leaf</tissue>
    </source>
</reference>
<evidence type="ECO:0000313" key="1">
    <source>
        <dbReference type="EMBL" id="KAF3957964.1"/>
    </source>
</evidence>
<proteinExistence type="predicted"/>
<dbReference type="AlphaFoldDB" id="A0A8J4R734"/>